<dbReference type="Proteomes" id="UP000202259">
    <property type="component" value="Chromosome"/>
</dbReference>
<feature type="domain" description="Lipid/polyisoprenoid-binding YceI-like" evidence="1">
    <location>
        <begin position="27"/>
        <end position="196"/>
    </location>
</feature>
<sequence length="197" mass="21624">MEYIMRQTALIFITLLVVTTSLPALAAWKLDNSSSQLNFMSVKKETIAENHSFAKLSGDIDENAQVNISVDLASVNTNIAIRDDRMKSFVFETSKYSSATFTTVLDKSLLKSLKVGEDKKLSITGKVAFHGQQQPVTIDVNVVKLSADKILVNTTKPFFIQADAFGVVAGINKLKELASLPSINYVVPVSFSVLFTR</sequence>
<accession>A0A222G972</accession>
<dbReference type="PANTHER" id="PTHR34406">
    <property type="entry name" value="PROTEIN YCEI"/>
    <property type="match status" value="1"/>
</dbReference>
<gene>
    <name evidence="2" type="ORF">B5D82_10560</name>
</gene>
<dbReference type="SMART" id="SM00867">
    <property type="entry name" value="YceI"/>
    <property type="match status" value="1"/>
</dbReference>
<dbReference type="PIRSF" id="PIRSF029811">
    <property type="entry name" value="UCP029811"/>
    <property type="match status" value="1"/>
</dbReference>
<evidence type="ECO:0000313" key="3">
    <source>
        <dbReference type="Proteomes" id="UP000202259"/>
    </source>
</evidence>
<dbReference type="KEGG" id="cber:B5D82_10560"/>
<dbReference type="InterPro" id="IPR036761">
    <property type="entry name" value="TTHA0802/YceI-like_sf"/>
</dbReference>
<organism evidence="2 3">
    <name type="scientific">Cognaticolwellia beringensis</name>
    <dbReference type="NCBI Taxonomy" id="1967665"/>
    <lineage>
        <taxon>Bacteria</taxon>
        <taxon>Pseudomonadati</taxon>
        <taxon>Pseudomonadota</taxon>
        <taxon>Gammaproteobacteria</taxon>
        <taxon>Alteromonadales</taxon>
        <taxon>Colwelliaceae</taxon>
        <taxon>Cognaticolwellia</taxon>
    </lineage>
</organism>
<evidence type="ECO:0000259" key="1">
    <source>
        <dbReference type="SMART" id="SM00867"/>
    </source>
</evidence>
<protein>
    <submittedName>
        <fullName evidence="2">YceI family protein</fullName>
    </submittedName>
</protein>
<evidence type="ECO:0000313" key="2">
    <source>
        <dbReference type="EMBL" id="ASP48163.1"/>
    </source>
</evidence>
<dbReference type="Gene3D" id="2.40.128.110">
    <property type="entry name" value="Lipid/polyisoprenoid-binding, YceI-like"/>
    <property type="match status" value="1"/>
</dbReference>
<dbReference type="Pfam" id="PF04264">
    <property type="entry name" value="YceI"/>
    <property type="match status" value="1"/>
</dbReference>
<name>A0A222G972_9GAMM</name>
<dbReference type="InterPro" id="IPR027016">
    <property type="entry name" value="UCP029811"/>
</dbReference>
<proteinExistence type="predicted"/>
<dbReference type="AlphaFoldDB" id="A0A222G972"/>
<dbReference type="SUPFAM" id="SSF101874">
    <property type="entry name" value="YceI-like"/>
    <property type="match status" value="1"/>
</dbReference>
<keyword evidence="3" id="KW-1185">Reference proteome</keyword>
<reference evidence="2 3" key="1">
    <citation type="submission" date="2017-08" db="EMBL/GenBank/DDBJ databases">
        <title>Complete genome of Colwellia sp. NB097-1, a psychrophile bacterium ioslated from Bering Sea.</title>
        <authorList>
            <person name="Chen X."/>
        </authorList>
    </citation>
    <scope>NUCLEOTIDE SEQUENCE [LARGE SCALE GENOMIC DNA]</scope>
    <source>
        <strain evidence="2 3">NB097-1</strain>
    </source>
</reference>
<dbReference type="EMBL" id="CP020465">
    <property type="protein sequence ID" value="ASP48163.1"/>
    <property type="molecule type" value="Genomic_DNA"/>
</dbReference>
<dbReference type="InterPro" id="IPR007372">
    <property type="entry name" value="Lipid/polyisoprenoid-bd_YceI"/>
</dbReference>
<dbReference type="PANTHER" id="PTHR34406:SF1">
    <property type="entry name" value="PROTEIN YCEI"/>
    <property type="match status" value="1"/>
</dbReference>